<dbReference type="InterPro" id="IPR000873">
    <property type="entry name" value="AMP-dep_synth/lig_dom"/>
</dbReference>
<dbReference type="PANTHER" id="PTHR43201:SF5">
    <property type="entry name" value="MEDIUM-CHAIN ACYL-COA LIGASE ACSF2, MITOCHONDRIAL"/>
    <property type="match status" value="1"/>
</dbReference>
<dbReference type="InterPro" id="IPR020845">
    <property type="entry name" value="AMP-binding_CS"/>
</dbReference>
<dbReference type="PANTHER" id="PTHR43201">
    <property type="entry name" value="ACYL-COA SYNTHETASE"/>
    <property type="match status" value="1"/>
</dbReference>
<keyword evidence="2 5" id="KW-0436">Ligase</keyword>
<dbReference type="InterPro" id="IPR025110">
    <property type="entry name" value="AMP-bd_C"/>
</dbReference>
<protein>
    <submittedName>
        <fullName evidence="5">Fatty-acid--CoA ligase</fullName>
        <ecNumber evidence="5">6.2.1.-</ecNumber>
    </submittedName>
</protein>
<comment type="similarity">
    <text evidence="1">Belongs to the ATP-dependent AMP-binding enzyme family.</text>
</comment>
<dbReference type="HOGENOM" id="CLU_000022_59_0_11"/>
<sequence>MLAASAARFPEEKYQMLESTLVGTPTTIGSMLIQAAERYGTREALSEGNTTLSYARTLELAQKCAVSIVERGVKPGDRVAIALPNGLHHAVSYFGTQLAGAIAVVVNTRLSAPEIAHVLSDSGASLVVSDSSFAERLTSDADVVDPQVLLTERPPHADHTPLPGLSRSADDTAQLLYTSGTTGRPKGAAQTHANLLFNAATVREQFELTPNDRTLIVAPMFHASGLNSQLIGFLSAGASCVLAPEFKAAVTLATLAERRITIFAGVATMLQLMLTRPEIDSLDLSALRLFAMGGSPVPESLPAQAISKMPNIAFANIWGMTEATSIVTFVKGDDYLARPWSSGRAVPGTELGVTTEDGTVADLREHVGELCIRGPVVAAGYWNNPEATADTFREGWLHTGDVGSIDTDGYVHVLDRLKNMIIRGGENIYSIEVESVLAAHPAVADVGVVGVPDDIFGERVRAVVSISPGQRLTSDDLRAYAARHLADYKVPAEILFIHELPRNPSGKLVKGALAQLPATSHGEADVS</sequence>
<evidence type="ECO:0000313" key="5">
    <source>
        <dbReference type="EMBL" id="ABH00669.1"/>
    </source>
</evidence>
<dbReference type="Pfam" id="PF00501">
    <property type="entry name" value="AMP-binding"/>
    <property type="match status" value="1"/>
</dbReference>
<dbReference type="OrthoDB" id="9803968at2"/>
<feature type="domain" description="AMP-binding enzyme C-terminal" evidence="4">
    <location>
        <begin position="432"/>
        <end position="507"/>
    </location>
</feature>
<reference evidence="6" key="1">
    <citation type="journal article" date="2006" name="Proc. Natl. Acad. Sci. U.S.A.">
        <title>The complete genome of Rhodococcus sp. RHA1 provides insights into a catabolic powerhouse.</title>
        <authorList>
            <person name="McLeod M.P."/>
            <person name="Warren R.L."/>
            <person name="Hsiao W.W.L."/>
            <person name="Araki N."/>
            <person name="Myhre M."/>
            <person name="Fernandes C."/>
            <person name="Miyazawa D."/>
            <person name="Wong W."/>
            <person name="Lillquist A.L."/>
            <person name="Wang D."/>
            <person name="Dosanjh M."/>
            <person name="Hara H."/>
            <person name="Petrescu A."/>
            <person name="Morin R.D."/>
            <person name="Yang G."/>
            <person name="Stott J.M."/>
            <person name="Schein J.E."/>
            <person name="Shin H."/>
            <person name="Smailus D."/>
            <person name="Siddiqui A.S."/>
            <person name="Marra M.A."/>
            <person name="Jones S.J.M."/>
            <person name="Holt R."/>
            <person name="Brinkman F.S.L."/>
            <person name="Miyauchi K."/>
            <person name="Fukuda M."/>
            <person name="Davies J.E."/>
            <person name="Mohn W.W."/>
            <person name="Eltis L.D."/>
        </authorList>
    </citation>
    <scope>NUCLEOTIDE SEQUENCE [LARGE SCALE GENOMIC DNA]</scope>
    <source>
        <strain evidence="6">RHA1</strain>
    </source>
</reference>
<dbReference type="Gene3D" id="3.30.300.30">
    <property type="match status" value="1"/>
</dbReference>
<evidence type="ECO:0000256" key="1">
    <source>
        <dbReference type="ARBA" id="ARBA00006432"/>
    </source>
</evidence>
<dbReference type="FunFam" id="3.30.300.30:FF:000008">
    <property type="entry name" value="2,3-dihydroxybenzoate-AMP ligase"/>
    <property type="match status" value="1"/>
</dbReference>
<dbReference type="InterPro" id="IPR045851">
    <property type="entry name" value="AMP-bd_C_sf"/>
</dbReference>
<geneLocation type="plasmid" evidence="5 6">
    <name>pRHL3</name>
</geneLocation>
<dbReference type="Pfam" id="PF13193">
    <property type="entry name" value="AMP-binding_C"/>
    <property type="match status" value="1"/>
</dbReference>
<dbReference type="EC" id="6.2.1.-" evidence="5"/>
<dbReference type="Proteomes" id="UP000008710">
    <property type="component" value="Plasmid pRHL3"/>
</dbReference>
<evidence type="ECO:0000259" key="3">
    <source>
        <dbReference type="Pfam" id="PF00501"/>
    </source>
</evidence>
<organism evidence="5 6">
    <name type="scientific">Rhodococcus jostii (strain RHA1)</name>
    <dbReference type="NCBI Taxonomy" id="101510"/>
    <lineage>
        <taxon>Bacteria</taxon>
        <taxon>Bacillati</taxon>
        <taxon>Actinomycetota</taxon>
        <taxon>Actinomycetes</taxon>
        <taxon>Mycobacteriales</taxon>
        <taxon>Nocardiaceae</taxon>
        <taxon>Rhodococcus</taxon>
    </lineage>
</organism>
<evidence type="ECO:0000259" key="4">
    <source>
        <dbReference type="Pfam" id="PF13193"/>
    </source>
</evidence>
<dbReference type="Gene3D" id="3.40.50.12780">
    <property type="entry name" value="N-terminal domain of ligase-like"/>
    <property type="match status" value="1"/>
</dbReference>
<dbReference type="GO" id="GO:0031956">
    <property type="term" value="F:medium-chain fatty acid-CoA ligase activity"/>
    <property type="evidence" value="ECO:0007669"/>
    <property type="project" value="TreeGrafter"/>
</dbReference>
<dbReference type="PROSITE" id="PS00455">
    <property type="entry name" value="AMP_BINDING"/>
    <property type="match status" value="1"/>
</dbReference>
<dbReference type="RefSeq" id="WP_011600299.1">
    <property type="nucleotide sequence ID" value="NC_008271.1"/>
</dbReference>
<evidence type="ECO:0000313" key="6">
    <source>
        <dbReference type="Proteomes" id="UP000008710"/>
    </source>
</evidence>
<feature type="domain" description="AMP-dependent synthetase/ligase" evidence="3">
    <location>
        <begin position="34"/>
        <end position="382"/>
    </location>
</feature>
<dbReference type="SUPFAM" id="SSF56801">
    <property type="entry name" value="Acetyl-CoA synthetase-like"/>
    <property type="match status" value="1"/>
</dbReference>
<name>Q0RVL7_RHOJR</name>
<accession>Q0RVL7</accession>
<dbReference type="AlphaFoldDB" id="Q0RVL7"/>
<dbReference type="InterPro" id="IPR042099">
    <property type="entry name" value="ANL_N_sf"/>
</dbReference>
<dbReference type="eggNOG" id="COG0318">
    <property type="taxonomic scope" value="Bacteria"/>
</dbReference>
<dbReference type="EMBL" id="CP000434">
    <property type="protein sequence ID" value="ABH00669.1"/>
    <property type="molecule type" value="Genomic_DNA"/>
</dbReference>
<proteinExistence type="inferred from homology"/>
<keyword evidence="5" id="KW-0614">Plasmid</keyword>
<gene>
    <name evidence="5" type="ordered locus">RHA1_ro11022</name>
</gene>
<dbReference type="KEGG" id="rha:RHA1_ro11022"/>
<dbReference type="GO" id="GO:0006631">
    <property type="term" value="P:fatty acid metabolic process"/>
    <property type="evidence" value="ECO:0007669"/>
    <property type="project" value="TreeGrafter"/>
</dbReference>
<evidence type="ECO:0000256" key="2">
    <source>
        <dbReference type="ARBA" id="ARBA00022598"/>
    </source>
</evidence>